<dbReference type="Pfam" id="PF07883">
    <property type="entry name" value="Cupin_2"/>
    <property type="match status" value="1"/>
</dbReference>
<comment type="caution">
    <text evidence="2">The sequence shown here is derived from an EMBL/GenBank/DDBJ whole genome shotgun (WGS) entry which is preliminary data.</text>
</comment>
<reference evidence="2 3" key="1">
    <citation type="journal article" date="2016" name="Nat. Commun.">
        <title>Thousands of microbial genomes shed light on interconnected biogeochemical processes in an aquifer system.</title>
        <authorList>
            <person name="Anantharaman K."/>
            <person name="Brown C.T."/>
            <person name="Hug L.A."/>
            <person name="Sharon I."/>
            <person name="Castelle C.J."/>
            <person name="Probst A.J."/>
            <person name="Thomas B.C."/>
            <person name="Singh A."/>
            <person name="Wilkins M.J."/>
            <person name="Karaoz U."/>
            <person name="Brodie E.L."/>
            <person name="Williams K.H."/>
            <person name="Hubbard S.S."/>
            <person name="Banfield J.F."/>
        </authorList>
    </citation>
    <scope>NUCLEOTIDE SEQUENCE [LARGE SCALE GENOMIC DNA]</scope>
</reference>
<gene>
    <name evidence="2" type="ORF">A2866_01715</name>
</gene>
<evidence type="ECO:0000259" key="1">
    <source>
        <dbReference type="Pfam" id="PF07883"/>
    </source>
</evidence>
<dbReference type="EMBL" id="MFZI01000049">
    <property type="protein sequence ID" value="OGK19409.1"/>
    <property type="molecule type" value="Genomic_DNA"/>
</dbReference>
<dbReference type="SUPFAM" id="SSF51182">
    <property type="entry name" value="RmlC-like cupins"/>
    <property type="match status" value="1"/>
</dbReference>
<dbReference type="Gene3D" id="2.60.120.10">
    <property type="entry name" value="Jelly Rolls"/>
    <property type="match status" value="1"/>
</dbReference>
<name>A0A1F7GKH1_9BACT</name>
<dbReference type="InterPro" id="IPR014710">
    <property type="entry name" value="RmlC-like_jellyroll"/>
</dbReference>
<feature type="domain" description="Cupin type-2" evidence="1">
    <location>
        <begin position="36"/>
        <end position="104"/>
    </location>
</feature>
<dbReference type="Proteomes" id="UP000177026">
    <property type="component" value="Unassembled WGS sequence"/>
</dbReference>
<organism evidence="2 3">
    <name type="scientific">Candidatus Roizmanbacteria bacterium RIFCSPHIGHO2_01_FULL_39_8</name>
    <dbReference type="NCBI Taxonomy" id="1802033"/>
    <lineage>
        <taxon>Bacteria</taxon>
        <taxon>Candidatus Roizmaniibacteriota</taxon>
    </lineage>
</organism>
<sequence length="234" mass="26024">MPAEVIKTPLHPKRAEVMLRELRGVSTGMEELSIALITLGPGYKFPFEKHPIATEIWLAHQGAGEVASMKDGDLIKEPVRAGDVVRVDPTTIHRLGAEDNSGLVVTAFSFPAWRKEGNQEVTLNESMYAPRKEQHCVLPVHAVHDAGEPIIVDQNGFQWKLGIKRIRRSGVITMNAREERLYYIVVTGNGRVMFDLTFESEVSPGNLIMPEVGQRVEFTTNSGLILAQLSLKEE</sequence>
<evidence type="ECO:0000313" key="2">
    <source>
        <dbReference type="EMBL" id="OGK19409.1"/>
    </source>
</evidence>
<dbReference type="AlphaFoldDB" id="A0A1F7GKH1"/>
<accession>A0A1F7GKH1</accession>
<proteinExistence type="predicted"/>
<evidence type="ECO:0000313" key="3">
    <source>
        <dbReference type="Proteomes" id="UP000177026"/>
    </source>
</evidence>
<protein>
    <recommendedName>
        <fullName evidence="1">Cupin type-2 domain-containing protein</fullName>
    </recommendedName>
</protein>
<dbReference type="InterPro" id="IPR013096">
    <property type="entry name" value="Cupin_2"/>
</dbReference>
<dbReference type="InterPro" id="IPR011051">
    <property type="entry name" value="RmlC_Cupin_sf"/>
</dbReference>